<evidence type="ECO:0000256" key="1">
    <source>
        <dbReference type="SAM" id="MobiDB-lite"/>
    </source>
</evidence>
<sequence>MWLHLKFDPYAQSQSSSASYGGNSSQYRPPHPRDYVQQHKTELEAWDPTTWKQAQNTFEALKDAWAARKREIEDRVRAMGGAGLFGGGGYGGGAYGGQAQEFARLESLAKEAESNFNSIAASAFQMNEVFTGYRQSGDIASKRRFNKLTDLAQDILLEIAQNLSVQDVLMLKQTCHCLNTFGSDGYLWRQLISNLDIPIDIIPGASLSTYSSEELQKISVKAVRLDRNWLRTPPRVYHTLDLDIRDDHFTSGIQGVSWVSSSISAGGRWLLVTSLSAILMGLHLEMRMSLWYLGDIDNPLCVLNIARTSGAVNGQHIVPRETGRRSATFCFSSAAVGSLHQVVEIHSVSLADAGRDFTTTDSKFVVKPHPRAPSARLSIIEISASDNDEILISTAYTGAGVVPDDQGINPGRRQIFFVNKRSGRVHWVDSRWVECCMRIWSRLYDGFLILIAEVDGVVVLRIYEIPSGIFSQSKGSGDEDHNPSDMVELGPVVAEYQFHPNFSKGQCIRGVSQVAATPLLTEYVTKAHQHFCRRSGHESLHFCGRTFGSEHADGGERAPGRLCRVGFVLQENSADESRICTGENSDGDQGGNADT</sequence>
<accession>A0A1C7M6Z6</accession>
<protein>
    <recommendedName>
        <fullName evidence="2">F-box domain-containing protein</fullName>
    </recommendedName>
</protein>
<dbReference type="EMBL" id="LUGG01000009">
    <property type="protein sequence ID" value="OBZ72548.1"/>
    <property type="molecule type" value="Genomic_DNA"/>
</dbReference>
<feature type="region of interest" description="Disordered" evidence="1">
    <location>
        <begin position="13"/>
        <end position="33"/>
    </location>
</feature>
<name>A0A1C7M6Z6_GRIFR</name>
<evidence type="ECO:0000313" key="4">
    <source>
        <dbReference type="Proteomes" id="UP000092993"/>
    </source>
</evidence>
<dbReference type="InterPro" id="IPR001810">
    <property type="entry name" value="F-box_dom"/>
</dbReference>
<evidence type="ECO:0000259" key="2">
    <source>
        <dbReference type="PROSITE" id="PS50181"/>
    </source>
</evidence>
<dbReference type="Gene3D" id="1.20.1280.50">
    <property type="match status" value="1"/>
</dbReference>
<dbReference type="SUPFAM" id="SSF81383">
    <property type="entry name" value="F-box domain"/>
    <property type="match status" value="1"/>
</dbReference>
<dbReference type="Proteomes" id="UP000092993">
    <property type="component" value="Unassembled WGS sequence"/>
</dbReference>
<dbReference type="PROSITE" id="PS50181">
    <property type="entry name" value="FBOX"/>
    <property type="match status" value="1"/>
</dbReference>
<proteinExistence type="predicted"/>
<evidence type="ECO:0000313" key="3">
    <source>
        <dbReference type="EMBL" id="OBZ72548.1"/>
    </source>
</evidence>
<comment type="caution">
    <text evidence="3">The sequence shown here is derived from an EMBL/GenBank/DDBJ whole genome shotgun (WGS) entry which is preliminary data.</text>
</comment>
<feature type="domain" description="F-box" evidence="2">
    <location>
        <begin position="145"/>
        <end position="191"/>
    </location>
</feature>
<organism evidence="3 4">
    <name type="scientific">Grifola frondosa</name>
    <name type="common">Maitake</name>
    <name type="synonym">Polyporus frondosus</name>
    <dbReference type="NCBI Taxonomy" id="5627"/>
    <lineage>
        <taxon>Eukaryota</taxon>
        <taxon>Fungi</taxon>
        <taxon>Dikarya</taxon>
        <taxon>Basidiomycota</taxon>
        <taxon>Agaricomycotina</taxon>
        <taxon>Agaricomycetes</taxon>
        <taxon>Polyporales</taxon>
        <taxon>Grifolaceae</taxon>
        <taxon>Grifola</taxon>
    </lineage>
</organism>
<feature type="compositionally biased region" description="Low complexity" evidence="1">
    <location>
        <begin position="13"/>
        <end position="27"/>
    </location>
</feature>
<dbReference type="OrthoDB" id="3253876at2759"/>
<dbReference type="InterPro" id="IPR036047">
    <property type="entry name" value="F-box-like_dom_sf"/>
</dbReference>
<dbReference type="AlphaFoldDB" id="A0A1C7M6Z6"/>
<dbReference type="Pfam" id="PF12937">
    <property type="entry name" value="F-box-like"/>
    <property type="match status" value="1"/>
</dbReference>
<reference evidence="3 4" key="1">
    <citation type="submission" date="2016-03" db="EMBL/GenBank/DDBJ databases">
        <title>Whole genome sequencing of Grifola frondosa 9006-11.</title>
        <authorList>
            <person name="Min B."/>
            <person name="Park H."/>
            <person name="Kim J.-G."/>
            <person name="Cho H."/>
            <person name="Oh Y.-L."/>
            <person name="Kong W.-S."/>
            <person name="Choi I.-G."/>
        </authorList>
    </citation>
    <scope>NUCLEOTIDE SEQUENCE [LARGE SCALE GENOMIC DNA]</scope>
    <source>
        <strain evidence="3 4">9006-11</strain>
    </source>
</reference>
<keyword evidence="4" id="KW-1185">Reference proteome</keyword>
<dbReference type="STRING" id="5627.A0A1C7M6Z6"/>
<gene>
    <name evidence="3" type="ORF">A0H81_07857</name>
</gene>